<keyword evidence="3" id="KW-0808">Transferase</keyword>
<protein>
    <recommendedName>
        <fullName evidence="2">RBR-type E3 ubiquitin transferase</fullName>
        <ecNumber evidence="2">2.3.2.31</ecNumber>
    </recommendedName>
</protein>
<dbReference type="InterPro" id="IPR044066">
    <property type="entry name" value="TRIAD_supradom"/>
</dbReference>
<sequence length="308" mass="34621">MVFRITRGEEICFSKGCDEILGVDKFMIVATLLKLPKLLADYLEIIGRQCIVCEAIVPRSTRPATLDCTHDANVCKTCLRQMIDSLIDSNKWNSLLCPQLDCREKLKLEDVQAFGSSSSYETFEERLLQRTLKDIPGYMACKRGNRLCTSGQIHLPGTSQPKMICTRCQFASCFTCKIPWHENRTCAQNAFLLTDWGSEEYKLKYCKKCPRSGCGAPTKKYKACHEMDCANGQCGTSWCWECKVVLDNSVSYEQRARSQHLSSCTAPYVVSKKGQAGFSSTGMPSVSDGRYREGWNQDPGFIGTGEEY</sequence>
<evidence type="ECO:0000259" key="9">
    <source>
        <dbReference type="PROSITE" id="PS51873"/>
    </source>
</evidence>
<name>A0A8H7AR55_9EURO</name>
<keyword evidence="6" id="KW-0863">Zinc-finger</keyword>
<evidence type="ECO:0000256" key="3">
    <source>
        <dbReference type="ARBA" id="ARBA00022679"/>
    </source>
</evidence>
<dbReference type="PANTHER" id="PTHR11685">
    <property type="entry name" value="RBR FAMILY RING FINGER AND IBR DOMAIN-CONTAINING"/>
    <property type="match status" value="1"/>
</dbReference>
<evidence type="ECO:0000256" key="8">
    <source>
        <dbReference type="ARBA" id="ARBA00022833"/>
    </source>
</evidence>
<dbReference type="SUPFAM" id="SSF57850">
    <property type="entry name" value="RING/U-box"/>
    <property type="match status" value="3"/>
</dbReference>
<feature type="domain" description="RING-type" evidence="9">
    <location>
        <begin position="46"/>
        <end position="268"/>
    </location>
</feature>
<dbReference type="EC" id="2.3.2.31" evidence="2"/>
<dbReference type="GO" id="GO:0061630">
    <property type="term" value="F:ubiquitin protein ligase activity"/>
    <property type="evidence" value="ECO:0007669"/>
    <property type="project" value="UniProtKB-EC"/>
</dbReference>
<proteinExistence type="predicted"/>
<dbReference type="SMART" id="SM00647">
    <property type="entry name" value="IBR"/>
    <property type="match status" value="1"/>
</dbReference>
<comment type="catalytic activity">
    <reaction evidence="1">
        <text>[E2 ubiquitin-conjugating enzyme]-S-ubiquitinyl-L-cysteine + [acceptor protein]-L-lysine = [E2 ubiquitin-conjugating enzyme]-L-cysteine + [acceptor protein]-N(6)-ubiquitinyl-L-lysine.</text>
        <dbReference type="EC" id="2.3.2.31"/>
    </reaction>
</comment>
<dbReference type="InterPro" id="IPR002867">
    <property type="entry name" value="IBR_dom"/>
</dbReference>
<organism evidence="10 11">
    <name type="scientific">Endocarpon pusillum</name>
    <dbReference type="NCBI Taxonomy" id="364733"/>
    <lineage>
        <taxon>Eukaryota</taxon>
        <taxon>Fungi</taxon>
        <taxon>Dikarya</taxon>
        <taxon>Ascomycota</taxon>
        <taxon>Pezizomycotina</taxon>
        <taxon>Eurotiomycetes</taxon>
        <taxon>Chaetothyriomycetidae</taxon>
        <taxon>Verrucariales</taxon>
        <taxon>Verrucariaceae</taxon>
        <taxon>Endocarpon</taxon>
    </lineage>
</organism>
<keyword evidence="7" id="KW-0833">Ubl conjugation pathway</keyword>
<keyword evidence="8" id="KW-0862">Zinc</keyword>
<dbReference type="InterPro" id="IPR031127">
    <property type="entry name" value="E3_UB_ligase_RBR"/>
</dbReference>
<dbReference type="Gene3D" id="1.20.120.1750">
    <property type="match status" value="1"/>
</dbReference>
<evidence type="ECO:0000256" key="5">
    <source>
        <dbReference type="ARBA" id="ARBA00022737"/>
    </source>
</evidence>
<evidence type="ECO:0000256" key="2">
    <source>
        <dbReference type="ARBA" id="ARBA00012251"/>
    </source>
</evidence>
<accession>A0A8H7AR55</accession>
<evidence type="ECO:0000313" key="11">
    <source>
        <dbReference type="Proteomes" id="UP000606974"/>
    </source>
</evidence>
<gene>
    <name evidence="10" type="ORF">GJ744_002742</name>
</gene>
<dbReference type="GO" id="GO:0008270">
    <property type="term" value="F:zinc ion binding"/>
    <property type="evidence" value="ECO:0007669"/>
    <property type="project" value="UniProtKB-KW"/>
</dbReference>
<dbReference type="Proteomes" id="UP000606974">
    <property type="component" value="Unassembled WGS sequence"/>
</dbReference>
<evidence type="ECO:0000256" key="4">
    <source>
        <dbReference type="ARBA" id="ARBA00022723"/>
    </source>
</evidence>
<evidence type="ECO:0000256" key="7">
    <source>
        <dbReference type="ARBA" id="ARBA00022786"/>
    </source>
</evidence>
<dbReference type="AlphaFoldDB" id="A0A8H7AR55"/>
<keyword evidence="4" id="KW-0479">Metal-binding</keyword>
<evidence type="ECO:0000256" key="1">
    <source>
        <dbReference type="ARBA" id="ARBA00001798"/>
    </source>
</evidence>
<comment type="caution">
    <text evidence="10">The sequence shown here is derived from an EMBL/GenBank/DDBJ whole genome shotgun (WGS) entry which is preliminary data.</text>
</comment>
<dbReference type="EMBL" id="JAACFV010000015">
    <property type="protein sequence ID" value="KAF7512029.1"/>
    <property type="molecule type" value="Genomic_DNA"/>
</dbReference>
<keyword evidence="11" id="KW-1185">Reference proteome</keyword>
<evidence type="ECO:0000313" key="10">
    <source>
        <dbReference type="EMBL" id="KAF7512029.1"/>
    </source>
</evidence>
<dbReference type="InterPro" id="IPR013083">
    <property type="entry name" value="Znf_RING/FYVE/PHD"/>
</dbReference>
<evidence type="ECO:0000256" key="6">
    <source>
        <dbReference type="ARBA" id="ARBA00022771"/>
    </source>
</evidence>
<dbReference type="PROSITE" id="PS51873">
    <property type="entry name" value="TRIAD"/>
    <property type="match status" value="1"/>
</dbReference>
<keyword evidence="5" id="KW-0677">Repeat</keyword>
<dbReference type="Gene3D" id="3.30.40.10">
    <property type="entry name" value="Zinc/RING finger domain, C3HC4 (zinc finger)"/>
    <property type="match status" value="1"/>
</dbReference>
<dbReference type="OrthoDB" id="5386346at2759"/>
<reference evidence="10" key="1">
    <citation type="submission" date="2020-02" db="EMBL/GenBank/DDBJ databases">
        <authorList>
            <person name="Palmer J.M."/>
        </authorList>
    </citation>
    <scope>NUCLEOTIDE SEQUENCE</scope>
    <source>
        <strain evidence="10">EPUS1.4</strain>
        <tissue evidence="10">Thallus</tissue>
    </source>
</reference>
<dbReference type="GO" id="GO:0016567">
    <property type="term" value="P:protein ubiquitination"/>
    <property type="evidence" value="ECO:0007669"/>
    <property type="project" value="InterPro"/>
</dbReference>
<dbReference type="Pfam" id="PF01485">
    <property type="entry name" value="IBR"/>
    <property type="match status" value="1"/>
</dbReference>